<name>A0A7C5E280_UNCW3</name>
<evidence type="ECO:0000313" key="3">
    <source>
        <dbReference type="EMBL" id="HHF57923.1"/>
    </source>
</evidence>
<dbReference type="Proteomes" id="UP000886014">
    <property type="component" value="Unassembled WGS sequence"/>
</dbReference>
<dbReference type="InterPro" id="IPR015797">
    <property type="entry name" value="NUDIX_hydrolase-like_dom_sf"/>
</dbReference>
<sequence>MTISMEKNIKYCPHCGGRLEKRYLEGKERYYCPSCDKVIYQNPVPVVLAVAYNSKGEILLVKRRVEPEKGKWSLVAGFLEVDESPEKGVLRELREEAGLAGKLEKLLNVYSQDSKRYGSIIA</sequence>
<dbReference type="CDD" id="cd02883">
    <property type="entry name" value="NUDIX_Hydrolase"/>
    <property type="match status" value="1"/>
</dbReference>
<dbReference type="InterPro" id="IPR020084">
    <property type="entry name" value="NUDIX_hydrolase_CS"/>
</dbReference>
<dbReference type="EMBL" id="DRTV01000057">
    <property type="protein sequence ID" value="HHF57923.1"/>
    <property type="molecule type" value="Genomic_DNA"/>
</dbReference>
<dbReference type="PANTHER" id="PTHR43222">
    <property type="entry name" value="NUDIX HYDROLASE 23"/>
    <property type="match status" value="1"/>
</dbReference>
<protein>
    <submittedName>
        <fullName evidence="3">NUDIX hydrolase</fullName>
    </submittedName>
</protein>
<gene>
    <name evidence="3" type="ORF">ENL41_00690</name>
</gene>
<dbReference type="Gene3D" id="2.20.70.10">
    <property type="match status" value="1"/>
</dbReference>
<feature type="domain" description="Nudix hydrolase" evidence="2">
    <location>
        <begin position="42"/>
        <end position="122"/>
    </location>
</feature>
<feature type="non-terminal residue" evidence="3">
    <location>
        <position position="122"/>
    </location>
</feature>
<dbReference type="InterPro" id="IPR029401">
    <property type="entry name" value="Nudix_N"/>
</dbReference>
<comment type="caution">
    <text evidence="3">The sequence shown here is derived from an EMBL/GenBank/DDBJ whole genome shotgun (WGS) entry which is preliminary data.</text>
</comment>
<dbReference type="Pfam" id="PF14803">
    <property type="entry name" value="Zn_ribbon_Nudix"/>
    <property type="match status" value="1"/>
</dbReference>
<accession>A0A7C5E280</accession>
<dbReference type="GO" id="GO:0016787">
    <property type="term" value="F:hydrolase activity"/>
    <property type="evidence" value="ECO:0007669"/>
    <property type="project" value="UniProtKB-KW"/>
</dbReference>
<dbReference type="PANTHER" id="PTHR43222:SF2">
    <property type="entry name" value="NUDIX HYDROLASE 23, CHLOROPLASTIC"/>
    <property type="match status" value="1"/>
</dbReference>
<reference evidence="3" key="1">
    <citation type="journal article" date="2020" name="mSystems">
        <title>Genome- and Community-Level Interaction Insights into Carbon Utilization and Element Cycling Functions of Hydrothermarchaeota in Hydrothermal Sediment.</title>
        <authorList>
            <person name="Zhou Z."/>
            <person name="Liu Y."/>
            <person name="Xu W."/>
            <person name="Pan J."/>
            <person name="Luo Z.H."/>
            <person name="Li M."/>
        </authorList>
    </citation>
    <scope>NUCLEOTIDE SEQUENCE [LARGE SCALE GENOMIC DNA]</scope>
    <source>
        <strain evidence="3">HyVt-94</strain>
    </source>
</reference>
<dbReference type="Gene3D" id="3.90.79.10">
    <property type="entry name" value="Nucleoside Triphosphate Pyrophosphohydrolase"/>
    <property type="match status" value="1"/>
</dbReference>
<proteinExistence type="predicted"/>
<dbReference type="PROSITE" id="PS00893">
    <property type="entry name" value="NUDIX_BOX"/>
    <property type="match status" value="1"/>
</dbReference>
<dbReference type="AlphaFoldDB" id="A0A7C5E280"/>
<dbReference type="InterPro" id="IPR000086">
    <property type="entry name" value="NUDIX_hydrolase_dom"/>
</dbReference>
<dbReference type="PROSITE" id="PS51462">
    <property type="entry name" value="NUDIX"/>
    <property type="match status" value="1"/>
</dbReference>
<dbReference type="Pfam" id="PF00293">
    <property type="entry name" value="NUDIX"/>
    <property type="match status" value="1"/>
</dbReference>
<organism evidence="3">
    <name type="scientific">candidate division WOR-3 bacterium</name>
    <dbReference type="NCBI Taxonomy" id="2052148"/>
    <lineage>
        <taxon>Bacteria</taxon>
        <taxon>Bacteria division WOR-3</taxon>
    </lineage>
</organism>
<evidence type="ECO:0000256" key="1">
    <source>
        <dbReference type="ARBA" id="ARBA00022801"/>
    </source>
</evidence>
<evidence type="ECO:0000259" key="2">
    <source>
        <dbReference type="PROSITE" id="PS51462"/>
    </source>
</evidence>
<dbReference type="SUPFAM" id="SSF55811">
    <property type="entry name" value="Nudix"/>
    <property type="match status" value="1"/>
</dbReference>
<keyword evidence="1 3" id="KW-0378">Hydrolase</keyword>